<proteinExistence type="inferred from homology"/>
<evidence type="ECO:0000313" key="10">
    <source>
        <dbReference type="Proteomes" id="UP000768567"/>
    </source>
</evidence>
<dbReference type="InterPro" id="IPR035906">
    <property type="entry name" value="MetI-like_sf"/>
</dbReference>
<dbReference type="PANTHER" id="PTHR30465">
    <property type="entry name" value="INNER MEMBRANE ABC TRANSPORTER"/>
    <property type="match status" value="1"/>
</dbReference>
<dbReference type="InterPro" id="IPR000515">
    <property type="entry name" value="MetI-like"/>
</dbReference>
<feature type="transmembrane region" description="Helical" evidence="7">
    <location>
        <begin position="226"/>
        <end position="253"/>
    </location>
</feature>
<accession>A0ABR9R5Y1</accession>
<gene>
    <name evidence="9" type="ORF">INF35_12160</name>
</gene>
<dbReference type="Pfam" id="PF00528">
    <property type="entry name" value="BPD_transp_1"/>
    <property type="match status" value="1"/>
</dbReference>
<keyword evidence="2 7" id="KW-0813">Transport</keyword>
<dbReference type="CDD" id="cd06261">
    <property type="entry name" value="TM_PBP2"/>
    <property type="match status" value="1"/>
</dbReference>
<comment type="subcellular location">
    <subcellularLocation>
        <location evidence="1 7">Cell membrane</location>
        <topology evidence="1 7">Multi-pass membrane protein</topology>
    </subcellularLocation>
</comment>
<comment type="similarity">
    <text evidence="7">Belongs to the binding-protein-dependent transport system permease family.</text>
</comment>
<protein>
    <submittedName>
        <fullName evidence="9">ABC transporter permease</fullName>
    </submittedName>
</protein>
<dbReference type="Gene3D" id="1.10.3720.10">
    <property type="entry name" value="MetI-like"/>
    <property type="match status" value="1"/>
</dbReference>
<keyword evidence="5 7" id="KW-1133">Transmembrane helix</keyword>
<dbReference type="InterPro" id="IPR045621">
    <property type="entry name" value="BPD_transp_1_N"/>
</dbReference>
<dbReference type="PROSITE" id="PS50928">
    <property type="entry name" value="ABC_TM1"/>
    <property type="match status" value="1"/>
</dbReference>
<feature type="transmembrane region" description="Helical" evidence="7">
    <location>
        <begin position="133"/>
        <end position="154"/>
    </location>
</feature>
<evidence type="ECO:0000256" key="5">
    <source>
        <dbReference type="ARBA" id="ARBA00022989"/>
    </source>
</evidence>
<keyword evidence="6 7" id="KW-0472">Membrane</keyword>
<feature type="transmembrane region" description="Helical" evidence="7">
    <location>
        <begin position="100"/>
        <end position="121"/>
    </location>
</feature>
<dbReference type="EMBL" id="JADCKC010000003">
    <property type="protein sequence ID" value="MBE5038542.1"/>
    <property type="molecule type" value="Genomic_DNA"/>
</dbReference>
<evidence type="ECO:0000256" key="3">
    <source>
        <dbReference type="ARBA" id="ARBA00022475"/>
    </source>
</evidence>
<sequence>MVKFILKRLGMMLIAMFMIILFTFIIMHAVPGGPFTNTKGVPEEVIAAMEEKFGLDQPYYVQFFSYLGGILHGDFGPSYKYTGQTVNEFIASGAPVSARLGGVTVIFVLIAAIPMGILAALKNGKWQDMMLMALATIGVTIPSFVIASLLIYAFSYKLNWLPTYGLDNWQSYILPVIAMGGYSISYLARLMRSSLLEVMGQDYIRTARAKGLTEFAVVTRHALRNALIPVITVLGPTIAGLLTGSFVVEKIFAIPGLGYYFVNSVSQRDYTTIMGVTIFYAAFLMAMVLLVDVFYCMIDPRIKFES</sequence>
<dbReference type="Pfam" id="PF19300">
    <property type="entry name" value="BPD_transp_1_N"/>
    <property type="match status" value="1"/>
</dbReference>
<reference evidence="9 10" key="1">
    <citation type="submission" date="2020-10" db="EMBL/GenBank/DDBJ databases">
        <title>ChiBAC.</title>
        <authorList>
            <person name="Zenner C."/>
            <person name="Hitch T.C.A."/>
            <person name="Clavel T."/>
        </authorList>
    </citation>
    <scope>NUCLEOTIDE SEQUENCE [LARGE SCALE GENOMIC DNA]</scope>
    <source>
        <strain evidence="9 10">DSM 109015</strain>
    </source>
</reference>
<dbReference type="PANTHER" id="PTHR30465:SF74">
    <property type="entry name" value="OLIGOPEPTIDE TRANSPORT SYSTEM PERMEASE PROTEIN OPPB"/>
    <property type="match status" value="1"/>
</dbReference>
<evidence type="ECO:0000256" key="1">
    <source>
        <dbReference type="ARBA" id="ARBA00004651"/>
    </source>
</evidence>
<evidence type="ECO:0000259" key="8">
    <source>
        <dbReference type="PROSITE" id="PS50928"/>
    </source>
</evidence>
<evidence type="ECO:0000313" key="9">
    <source>
        <dbReference type="EMBL" id="MBE5038542.1"/>
    </source>
</evidence>
<feature type="transmembrane region" description="Helical" evidence="7">
    <location>
        <begin position="273"/>
        <end position="298"/>
    </location>
</feature>
<evidence type="ECO:0000256" key="2">
    <source>
        <dbReference type="ARBA" id="ARBA00022448"/>
    </source>
</evidence>
<keyword evidence="10" id="KW-1185">Reference proteome</keyword>
<evidence type="ECO:0000256" key="4">
    <source>
        <dbReference type="ARBA" id="ARBA00022692"/>
    </source>
</evidence>
<dbReference type="Proteomes" id="UP000768567">
    <property type="component" value="Unassembled WGS sequence"/>
</dbReference>
<keyword evidence="3" id="KW-1003">Cell membrane</keyword>
<organism evidence="9 10">
    <name type="scientific">Gemmiger gallinarum</name>
    <dbReference type="NCBI Taxonomy" id="2779354"/>
    <lineage>
        <taxon>Bacteria</taxon>
        <taxon>Bacillati</taxon>
        <taxon>Bacillota</taxon>
        <taxon>Clostridia</taxon>
        <taxon>Eubacteriales</taxon>
        <taxon>Gemmiger</taxon>
    </lineage>
</organism>
<feature type="transmembrane region" description="Helical" evidence="7">
    <location>
        <begin position="169"/>
        <end position="188"/>
    </location>
</feature>
<comment type="caution">
    <text evidence="9">The sequence shown here is derived from an EMBL/GenBank/DDBJ whole genome shotgun (WGS) entry which is preliminary data.</text>
</comment>
<dbReference type="SUPFAM" id="SSF161098">
    <property type="entry name" value="MetI-like"/>
    <property type="match status" value="1"/>
</dbReference>
<feature type="transmembrane region" description="Helical" evidence="7">
    <location>
        <begin position="12"/>
        <end position="30"/>
    </location>
</feature>
<dbReference type="RefSeq" id="WP_193502776.1">
    <property type="nucleotide sequence ID" value="NZ_JADCKC010000003.1"/>
</dbReference>
<name>A0ABR9R5Y1_9FIRM</name>
<evidence type="ECO:0000256" key="6">
    <source>
        <dbReference type="ARBA" id="ARBA00023136"/>
    </source>
</evidence>
<keyword evidence="4 7" id="KW-0812">Transmembrane</keyword>
<feature type="domain" description="ABC transmembrane type-1" evidence="8">
    <location>
        <begin position="94"/>
        <end position="295"/>
    </location>
</feature>
<evidence type="ECO:0000256" key="7">
    <source>
        <dbReference type="RuleBase" id="RU363032"/>
    </source>
</evidence>